<reference evidence="1 2" key="1">
    <citation type="submission" date="2024-02" db="EMBL/GenBank/DDBJ databases">
        <title>de novo genome assembly of Solanum bulbocastanum strain 11H21.</title>
        <authorList>
            <person name="Hosaka A.J."/>
        </authorList>
    </citation>
    <scope>NUCLEOTIDE SEQUENCE [LARGE SCALE GENOMIC DNA]</scope>
    <source>
        <tissue evidence="1">Young leaves</tissue>
    </source>
</reference>
<accession>A0AAN8Y5E0</accession>
<keyword evidence="2" id="KW-1185">Reference proteome</keyword>
<evidence type="ECO:0000313" key="2">
    <source>
        <dbReference type="Proteomes" id="UP001371456"/>
    </source>
</evidence>
<gene>
    <name evidence="1" type="ORF">RDI58_022584</name>
</gene>
<sequence>MHVLKDFRDALDFMTKDHFNWEPYSDDLIESLPDYYRMGQGIWRVNAPIFCWDVVKARKRHW</sequence>
<organism evidence="1 2">
    <name type="scientific">Solanum bulbocastanum</name>
    <name type="common">Wild potato</name>
    <dbReference type="NCBI Taxonomy" id="147425"/>
    <lineage>
        <taxon>Eukaryota</taxon>
        <taxon>Viridiplantae</taxon>
        <taxon>Streptophyta</taxon>
        <taxon>Embryophyta</taxon>
        <taxon>Tracheophyta</taxon>
        <taxon>Spermatophyta</taxon>
        <taxon>Magnoliopsida</taxon>
        <taxon>eudicotyledons</taxon>
        <taxon>Gunneridae</taxon>
        <taxon>Pentapetalae</taxon>
        <taxon>asterids</taxon>
        <taxon>lamiids</taxon>
        <taxon>Solanales</taxon>
        <taxon>Solanaceae</taxon>
        <taxon>Solanoideae</taxon>
        <taxon>Solaneae</taxon>
        <taxon>Solanum</taxon>
    </lineage>
</organism>
<evidence type="ECO:0008006" key="3">
    <source>
        <dbReference type="Google" id="ProtNLM"/>
    </source>
</evidence>
<protein>
    <recommendedName>
        <fullName evidence="3">Aminotransferase-like plant mobile domain-containing protein</fullName>
    </recommendedName>
</protein>
<comment type="caution">
    <text evidence="1">The sequence shown here is derived from an EMBL/GenBank/DDBJ whole genome shotgun (WGS) entry which is preliminary data.</text>
</comment>
<proteinExistence type="predicted"/>
<name>A0AAN8Y5E0_SOLBU</name>
<dbReference type="Proteomes" id="UP001371456">
    <property type="component" value="Unassembled WGS sequence"/>
</dbReference>
<dbReference type="AlphaFoldDB" id="A0AAN8Y5E0"/>
<evidence type="ECO:0000313" key="1">
    <source>
        <dbReference type="EMBL" id="KAK6780400.1"/>
    </source>
</evidence>
<dbReference type="EMBL" id="JBANQN010000009">
    <property type="protein sequence ID" value="KAK6780400.1"/>
    <property type="molecule type" value="Genomic_DNA"/>
</dbReference>